<accession>F5P4G3</accession>
<dbReference type="PATRIC" id="fig|766147.3.peg.5272"/>
<dbReference type="Proteomes" id="UP000004520">
    <property type="component" value="Unassembled WGS sequence"/>
</dbReference>
<dbReference type="EMBL" id="AFGY01000073">
    <property type="protein sequence ID" value="EGK31266.1"/>
    <property type="molecule type" value="Genomic_DNA"/>
</dbReference>
<sequence>MQLEKEIDSFSAFSNTASAEQLSTQQKSLTGLASVTQLMATFIQLVGKIMKNL</sequence>
<gene>
    <name evidence="2" type="ORF">SFK227_5401</name>
    <name evidence="1" type="ORF">SFK227_5439</name>
</gene>
<evidence type="ECO:0000313" key="1">
    <source>
        <dbReference type="EMBL" id="EGK31206.1"/>
    </source>
</evidence>
<protein>
    <submittedName>
        <fullName evidence="2">Invasin ipaB domain protein</fullName>
    </submittedName>
</protein>
<name>F5P4G3_SHIFL</name>
<proteinExistence type="predicted"/>
<reference evidence="2 3" key="1">
    <citation type="submission" date="2011-04" db="EMBL/GenBank/DDBJ databases">
        <authorList>
            <person name="Rasko D."/>
            <person name="Redman J."/>
            <person name="Daugherty S.C."/>
            <person name="Tallon L."/>
            <person name="Sadzewicz L."/>
            <person name="Jones K."/>
            <person name="Santana-Cruz I."/>
            <person name="Liu X."/>
        </authorList>
    </citation>
    <scope>NUCLEOTIDE SEQUENCE [LARGE SCALE GENOMIC DNA]</scope>
    <source>
        <strain evidence="2 3">K-227</strain>
    </source>
</reference>
<organism evidence="2 3">
    <name type="scientific">Shigella flexneri K-227</name>
    <dbReference type="NCBI Taxonomy" id="766147"/>
    <lineage>
        <taxon>Bacteria</taxon>
        <taxon>Pseudomonadati</taxon>
        <taxon>Pseudomonadota</taxon>
        <taxon>Gammaproteobacteria</taxon>
        <taxon>Enterobacterales</taxon>
        <taxon>Enterobacteriaceae</taxon>
        <taxon>Shigella</taxon>
    </lineage>
</organism>
<evidence type="ECO:0000313" key="2">
    <source>
        <dbReference type="EMBL" id="EGK31266.1"/>
    </source>
</evidence>
<dbReference type="AlphaFoldDB" id="F5P4G3"/>
<dbReference type="EMBL" id="AFGY01000077">
    <property type="protein sequence ID" value="EGK31206.1"/>
    <property type="molecule type" value="Genomic_DNA"/>
</dbReference>
<evidence type="ECO:0000313" key="3">
    <source>
        <dbReference type="Proteomes" id="UP000004520"/>
    </source>
</evidence>